<dbReference type="EMBL" id="CP012040">
    <property type="protein sequence ID" value="AKP53815.1"/>
    <property type="molecule type" value="Genomic_DNA"/>
</dbReference>
<dbReference type="AlphaFoldDB" id="A0A0H4PL95"/>
<feature type="transmembrane region" description="Helical" evidence="1">
    <location>
        <begin position="80"/>
        <end position="102"/>
    </location>
</feature>
<proteinExistence type="predicted"/>
<dbReference type="PANTHER" id="PTHR33802">
    <property type="entry name" value="SI:CH211-161H7.5-RELATED"/>
    <property type="match status" value="1"/>
</dbReference>
<dbReference type="OrthoDB" id="5189031at2"/>
<dbReference type="RefSeq" id="WP_048643878.1">
    <property type="nucleotide sequence ID" value="NZ_CP012040.1"/>
</dbReference>
<keyword evidence="3" id="KW-1185">Reference proteome</keyword>
<keyword evidence="1" id="KW-0812">Transmembrane</keyword>
<dbReference type="Gene3D" id="1.20.1260.100">
    <property type="entry name" value="TspO/MBR protein"/>
    <property type="match status" value="1"/>
</dbReference>
<feature type="transmembrane region" description="Helical" evidence="1">
    <location>
        <begin position="108"/>
        <end position="129"/>
    </location>
</feature>
<feature type="transmembrane region" description="Helical" evidence="1">
    <location>
        <begin position="44"/>
        <end position="68"/>
    </location>
</feature>
<evidence type="ECO:0000256" key="1">
    <source>
        <dbReference type="SAM" id="Phobius"/>
    </source>
</evidence>
<keyword evidence="1" id="KW-0472">Membrane</keyword>
<protein>
    <recommendedName>
        <fullName evidence="4">Tryptophan-rich sensory protein</fullName>
    </recommendedName>
</protein>
<dbReference type="Proteomes" id="UP000036520">
    <property type="component" value="Chromosome"/>
</dbReference>
<evidence type="ECO:0000313" key="2">
    <source>
        <dbReference type="EMBL" id="AKP53815.1"/>
    </source>
</evidence>
<feature type="transmembrane region" description="Helical" evidence="1">
    <location>
        <begin position="181"/>
        <end position="199"/>
    </location>
</feature>
<feature type="transmembrane region" description="Helical" evidence="1">
    <location>
        <begin position="206"/>
        <end position="222"/>
    </location>
</feature>
<reference evidence="2 3" key="1">
    <citation type="submission" date="2015-07" db="EMBL/GenBank/DDBJ databases">
        <authorList>
            <person name="Kim K.M."/>
        </authorList>
    </citation>
    <scope>NUCLEOTIDE SEQUENCE [LARGE SCALE GENOMIC DNA]</scope>
    <source>
        <strain evidence="2 3">KCTC 12363</strain>
    </source>
</reference>
<dbReference type="KEGG" id="camu:CA2015_4476"/>
<sequence>MKPLPLLLTNTLTFIFTLFINYLGGSGNYFGNSVGDISDDFTTLITPAGYAFSIWGLIYLALIAYLIYQWIGYYKNQNDLSLTPSGIWFIVANLSNALWIYVWVNEQILLSVVVILVLLFSLIQLVIRLRLETYDAPLKTIFFVWWPICLYTGWVILATVLTLSVGIKNTGILDDIWTETGWAALVLIVATSIYGLLTYYRNMREAALVGAWGITAIAAKQWELNDTLSIVAVVMVGVLVVIVAFHGFINRKTSIPAKMKS</sequence>
<keyword evidence="1" id="KW-1133">Transmembrane helix</keyword>
<evidence type="ECO:0000313" key="3">
    <source>
        <dbReference type="Proteomes" id="UP000036520"/>
    </source>
</evidence>
<name>A0A0H4PL95_9BACT</name>
<gene>
    <name evidence="2" type="ORF">CA2015_4476</name>
</gene>
<dbReference type="STRING" id="320787.CA2015_4476"/>
<dbReference type="PANTHER" id="PTHR33802:SF1">
    <property type="entry name" value="XK-RELATED PROTEIN"/>
    <property type="match status" value="1"/>
</dbReference>
<dbReference type="PATRIC" id="fig|320787.5.peg.4909"/>
<organism evidence="2 3">
    <name type="scientific">Cyclobacterium amurskyense</name>
    <dbReference type="NCBI Taxonomy" id="320787"/>
    <lineage>
        <taxon>Bacteria</taxon>
        <taxon>Pseudomonadati</taxon>
        <taxon>Bacteroidota</taxon>
        <taxon>Cytophagia</taxon>
        <taxon>Cytophagales</taxon>
        <taxon>Cyclobacteriaceae</taxon>
        <taxon>Cyclobacterium</taxon>
    </lineage>
</organism>
<feature type="transmembrane region" description="Helical" evidence="1">
    <location>
        <begin position="141"/>
        <end position="161"/>
    </location>
</feature>
<dbReference type="InterPro" id="IPR038330">
    <property type="entry name" value="TspO/MBR-related_sf"/>
</dbReference>
<accession>A0A0H4PL95</accession>
<feature type="transmembrane region" description="Helical" evidence="1">
    <location>
        <begin position="7"/>
        <end position="24"/>
    </location>
</feature>
<evidence type="ECO:0008006" key="4">
    <source>
        <dbReference type="Google" id="ProtNLM"/>
    </source>
</evidence>
<feature type="transmembrane region" description="Helical" evidence="1">
    <location>
        <begin position="228"/>
        <end position="249"/>
    </location>
</feature>